<evidence type="ECO:0000256" key="2">
    <source>
        <dbReference type="ARBA" id="ARBA00022833"/>
    </source>
</evidence>
<dbReference type="GO" id="GO:0002100">
    <property type="term" value="P:tRNA wobble adenosine to inosine editing"/>
    <property type="evidence" value="ECO:0007669"/>
    <property type="project" value="TreeGrafter"/>
</dbReference>
<dbReference type="PROSITE" id="PS51747">
    <property type="entry name" value="CYT_DCMP_DEAMINASES_2"/>
    <property type="match status" value="1"/>
</dbReference>
<dbReference type="EMBL" id="LNYX01000004">
    <property type="protein sequence ID" value="KTD65931.1"/>
    <property type="molecule type" value="Genomic_DNA"/>
</dbReference>
<evidence type="ECO:0000313" key="6">
    <source>
        <dbReference type="Proteomes" id="UP000054877"/>
    </source>
</evidence>
<dbReference type="OrthoDB" id="9802676at2"/>
<sequence length="176" mass="19354">MKPLQIVTLILLTPWLWHGAYASSSKTDEYYMQMAIDMAKQNPQAPFGAVIVDNVTGKILATGVNASQINPTFHGEIVAINNCAKAHPDVDWSKVTLYTTAEPCAMCQSAVVWANIPKVVYATSMDYLVSHGWDQIAIKSSEINKKAPFYQGSIVAGILADKTNPLFDKKNRATRH</sequence>
<dbReference type="Pfam" id="PF00383">
    <property type="entry name" value="dCMP_cyt_deam_1"/>
    <property type="match status" value="1"/>
</dbReference>
<evidence type="ECO:0000259" key="4">
    <source>
        <dbReference type="PROSITE" id="PS51747"/>
    </source>
</evidence>
<dbReference type="Proteomes" id="UP000054877">
    <property type="component" value="Unassembled WGS sequence"/>
</dbReference>
<keyword evidence="3" id="KW-0732">Signal</keyword>
<dbReference type="RefSeq" id="WP_082642705.1">
    <property type="nucleotide sequence ID" value="NZ_CAAAII010000011.1"/>
</dbReference>
<dbReference type="InterPro" id="IPR016193">
    <property type="entry name" value="Cytidine_deaminase-like"/>
</dbReference>
<dbReference type="GO" id="GO:0008270">
    <property type="term" value="F:zinc ion binding"/>
    <property type="evidence" value="ECO:0007669"/>
    <property type="project" value="InterPro"/>
</dbReference>
<dbReference type="PATRIC" id="fig|452.5.peg.386"/>
<keyword evidence="6" id="KW-1185">Reference proteome</keyword>
<feature type="signal peptide" evidence="3">
    <location>
        <begin position="1"/>
        <end position="19"/>
    </location>
</feature>
<evidence type="ECO:0000256" key="1">
    <source>
        <dbReference type="ARBA" id="ARBA00022723"/>
    </source>
</evidence>
<evidence type="ECO:0000313" key="5">
    <source>
        <dbReference type="EMBL" id="KTD65931.1"/>
    </source>
</evidence>
<dbReference type="CDD" id="cd01285">
    <property type="entry name" value="nucleoside_deaminase"/>
    <property type="match status" value="1"/>
</dbReference>
<feature type="domain" description="CMP/dCMP-type deaminase" evidence="4">
    <location>
        <begin position="26"/>
        <end position="144"/>
    </location>
</feature>
<dbReference type="InterPro" id="IPR016192">
    <property type="entry name" value="APOBEC/CMP_deaminase_Zn-bd"/>
</dbReference>
<dbReference type="Gene3D" id="3.40.140.10">
    <property type="entry name" value="Cytidine Deaminase, domain 2"/>
    <property type="match status" value="1"/>
</dbReference>
<dbReference type="PROSITE" id="PS00903">
    <property type="entry name" value="CYT_DCMP_DEAMINASES_1"/>
    <property type="match status" value="1"/>
</dbReference>
<accession>A0A0W0Z9Z4</accession>
<dbReference type="PANTHER" id="PTHR11079:SF203">
    <property type="entry name" value="CMP_DCMP-TYPE DEAMINASE DOMAIN-CONTAINING PROTEIN"/>
    <property type="match status" value="1"/>
</dbReference>
<keyword evidence="1" id="KW-0479">Metal-binding</keyword>
<proteinExistence type="predicted"/>
<organism evidence="5 6">
    <name type="scientific">Legionella spiritensis</name>
    <dbReference type="NCBI Taxonomy" id="452"/>
    <lineage>
        <taxon>Bacteria</taxon>
        <taxon>Pseudomonadati</taxon>
        <taxon>Pseudomonadota</taxon>
        <taxon>Gammaproteobacteria</taxon>
        <taxon>Legionellales</taxon>
        <taxon>Legionellaceae</taxon>
        <taxon>Legionella</taxon>
    </lineage>
</organism>
<keyword evidence="2" id="KW-0862">Zinc</keyword>
<reference evidence="5 6" key="1">
    <citation type="submission" date="2015-11" db="EMBL/GenBank/DDBJ databases">
        <title>Genomic analysis of 38 Legionella species identifies large and diverse effector repertoires.</title>
        <authorList>
            <person name="Burstein D."/>
            <person name="Amaro F."/>
            <person name="Zusman T."/>
            <person name="Lifshitz Z."/>
            <person name="Cohen O."/>
            <person name="Gilbert J.A."/>
            <person name="Pupko T."/>
            <person name="Shuman H.A."/>
            <person name="Segal G."/>
        </authorList>
    </citation>
    <scope>NUCLEOTIDE SEQUENCE [LARGE SCALE GENOMIC DNA]</scope>
    <source>
        <strain evidence="5 6">Mt.St.Helens-9</strain>
    </source>
</reference>
<comment type="caution">
    <text evidence="5">The sequence shown here is derived from an EMBL/GenBank/DDBJ whole genome shotgun (WGS) entry which is preliminary data.</text>
</comment>
<protein>
    <submittedName>
        <fullName evidence="5">Cytidine/deoxycytidylate deaminase</fullName>
    </submittedName>
</protein>
<dbReference type="PANTHER" id="PTHR11079">
    <property type="entry name" value="CYTOSINE DEAMINASE FAMILY MEMBER"/>
    <property type="match status" value="1"/>
</dbReference>
<dbReference type="SUPFAM" id="SSF53927">
    <property type="entry name" value="Cytidine deaminase-like"/>
    <property type="match status" value="1"/>
</dbReference>
<gene>
    <name evidence="5" type="ORF">Lspi_0350</name>
</gene>
<evidence type="ECO:0000256" key="3">
    <source>
        <dbReference type="SAM" id="SignalP"/>
    </source>
</evidence>
<name>A0A0W0Z9Z4_LEGSP</name>
<dbReference type="InterPro" id="IPR002125">
    <property type="entry name" value="CMP_dCMP_dom"/>
</dbReference>
<dbReference type="STRING" id="452.Lspi_0350"/>
<feature type="chain" id="PRO_5006918415" evidence="3">
    <location>
        <begin position="20"/>
        <end position="176"/>
    </location>
</feature>
<dbReference type="AlphaFoldDB" id="A0A0W0Z9Z4"/>
<dbReference type="GO" id="GO:0052717">
    <property type="term" value="F:tRNA-specific adenosine-34 deaminase activity"/>
    <property type="evidence" value="ECO:0007669"/>
    <property type="project" value="TreeGrafter"/>
</dbReference>